<dbReference type="InterPro" id="IPR032776">
    <property type="entry name" value="CECR6/TMEM121"/>
</dbReference>
<name>A0AAE1BPY1_PETCI</name>
<dbReference type="InterPro" id="IPR026624">
    <property type="entry name" value="CECR6"/>
</dbReference>
<keyword evidence="5" id="KW-1185">Reference proteome</keyword>
<reference evidence="4" key="1">
    <citation type="submission" date="2023-10" db="EMBL/GenBank/DDBJ databases">
        <title>Genome assemblies of two species of porcelain crab, Petrolisthes cinctipes and Petrolisthes manimaculis (Anomura: Porcellanidae).</title>
        <authorList>
            <person name="Angst P."/>
        </authorList>
    </citation>
    <scope>NUCLEOTIDE SEQUENCE</scope>
    <source>
        <strain evidence="4">PB745_01</strain>
        <tissue evidence="4">Gill</tissue>
    </source>
</reference>
<comment type="similarity">
    <text evidence="1">Belongs to the TMEM121 family.</text>
</comment>
<feature type="compositionally biased region" description="Polar residues" evidence="2">
    <location>
        <begin position="268"/>
        <end position="291"/>
    </location>
</feature>
<proteinExistence type="inferred from homology"/>
<feature type="transmembrane region" description="Helical" evidence="3">
    <location>
        <begin position="161"/>
        <end position="178"/>
    </location>
</feature>
<dbReference type="PANTHER" id="PTHR47399">
    <property type="entry name" value="TRANSMEMBRANE PROTEIN 121B"/>
    <property type="match status" value="1"/>
</dbReference>
<dbReference type="EMBL" id="JAWQEG010006463">
    <property type="protein sequence ID" value="KAK3854751.1"/>
    <property type="molecule type" value="Genomic_DNA"/>
</dbReference>
<dbReference type="Proteomes" id="UP001286313">
    <property type="component" value="Unassembled WGS sequence"/>
</dbReference>
<accession>A0AAE1BPY1</accession>
<feature type="region of interest" description="Disordered" evidence="2">
    <location>
        <begin position="1"/>
        <end position="32"/>
    </location>
</feature>
<evidence type="ECO:0000256" key="3">
    <source>
        <dbReference type="SAM" id="Phobius"/>
    </source>
</evidence>
<comment type="caution">
    <text evidence="4">The sequence shown here is derived from an EMBL/GenBank/DDBJ whole genome shotgun (WGS) entry which is preliminary data.</text>
</comment>
<feature type="transmembrane region" description="Helical" evidence="3">
    <location>
        <begin position="54"/>
        <end position="72"/>
    </location>
</feature>
<keyword evidence="3" id="KW-0812">Transmembrane</keyword>
<dbReference type="PANTHER" id="PTHR47399:SF1">
    <property type="entry name" value="TRANSMEMBRANE PROTEIN 121B"/>
    <property type="match status" value="1"/>
</dbReference>
<evidence type="ECO:0000313" key="4">
    <source>
        <dbReference type="EMBL" id="KAK3854751.1"/>
    </source>
</evidence>
<evidence type="ECO:0000256" key="1">
    <source>
        <dbReference type="ARBA" id="ARBA00007711"/>
    </source>
</evidence>
<keyword evidence="3" id="KW-0472">Membrane</keyword>
<feature type="region of interest" description="Disordered" evidence="2">
    <location>
        <begin position="265"/>
        <end position="307"/>
    </location>
</feature>
<dbReference type="Pfam" id="PF14997">
    <property type="entry name" value="CECR6_TMEM121"/>
    <property type="match status" value="1"/>
</dbReference>
<dbReference type="AlphaFoldDB" id="A0AAE1BPY1"/>
<organism evidence="4 5">
    <name type="scientific">Petrolisthes cinctipes</name>
    <name type="common">Flat porcelain crab</name>
    <dbReference type="NCBI Taxonomy" id="88211"/>
    <lineage>
        <taxon>Eukaryota</taxon>
        <taxon>Metazoa</taxon>
        <taxon>Ecdysozoa</taxon>
        <taxon>Arthropoda</taxon>
        <taxon>Crustacea</taxon>
        <taxon>Multicrustacea</taxon>
        <taxon>Malacostraca</taxon>
        <taxon>Eumalacostraca</taxon>
        <taxon>Eucarida</taxon>
        <taxon>Decapoda</taxon>
        <taxon>Pleocyemata</taxon>
        <taxon>Anomura</taxon>
        <taxon>Galatheoidea</taxon>
        <taxon>Porcellanidae</taxon>
        <taxon>Petrolisthes</taxon>
    </lineage>
</organism>
<gene>
    <name evidence="4" type="ORF">Pcinc_038788</name>
</gene>
<protein>
    <submittedName>
        <fullName evidence="4">Uncharacterized protein</fullName>
    </submittedName>
</protein>
<sequence length="307" mass="34212">MAVGYRNCKTETKHQTHRRGSKALRDGSKTPDNNNKNATLIARLGLGFLGPHVIPFYVWLAYSIILVTKIAIIFKSEMPSKVGPSDYLSPQLLKMTIAATAVVFGLLVEGQVKAESNGERERYVKSLSHGTAFEVLDSVTFLSLLIQSESGLVLPWSLENAIIAFACINFFLPAIALVKLSRSDYGRSPVCIISTIVYKLSHLWLINFTFFVIRIYLWAGLSASVSPFVIKNIYHILSVMKQTYEDFTQLQPVLRKRLSKRRRVYNSGVESSGTGAAALNNTSSADWTPNNDKFEEIDLRQDSTPNA</sequence>
<feature type="compositionally biased region" description="Basic and acidic residues" evidence="2">
    <location>
        <begin position="292"/>
        <end position="301"/>
    </location>
</feature>
<evidence type="ECO:0000256" key="2">
    <source>
        <dbReference type="SAM" id="MobiDB-lite"/>
    </source>
</evidence>
<keyword evidence="3" id="KW-1133">Transmembrane helix</keyword>
<evidence type="ECO:0000313" key="5">
    <source>
        <dbReference type="Proteomes" id="UP001286313"/>
    </source>
</evidence>